<dbReference type="AlphaFoldDB" id="A0A0C1U5R8"/>
<gene>
    <name evidence="3" type="ORF">SE37_10675</name>
</gene>
<feature type="chain" id="PRO_5002139216" description="Lipoprotein" evidence="2">
    <location>
        <begin position="24"/>
        <end position="197"/>
    </location>
</feature>
<evidence type="ECO:0008006" key="5">
    <source>
        <dbReference type="Google" id="ProtNLM"/>
    </source>
</evidence>
<dbReference type="PROSITE" id="PS51257">
    <property type="entry name" value="PROKAR_LIPOPROTEIN"/>
    <property type="match status" value="1"/>
</dbReference>
<keyword evidence="4" id="KW-1185">Reference proteome</keyword>
<organism evidence="3 4">
    <name type="scientific">Geobacter soli</name>
    <dbReference type="NCBI Taxonomy" id="1510391"/>
    <lineage>
        <taxon>Bacteria</taxon>
        <taxon>Pseudomonadati</taxon>
        <taxon>Thermodesulfobacteriota</taxon>
        <taxon>Desulfuromonadia</taxon>
        <taxon>Geobacterales</taxon>
        <taxon>Geobacteraceae</taxon>
        <taxon>Geobacter</taxon>
    </lineage>
</organism>
<reference evidence="3 4" key="1">
    <citation type="submission" date="2015-01" db="EMBL/GenBank/DDBJ databases">
        <title>Genome sequence of the anaerobic bacterium Geobacter soli GSS01, a dissimilatory Fe(III) reducer from soil.</title>
        <authorList>
            <person name="Yang G."/>
            <person name="Zhou S."/>
        </authorList>
    </citation>
    <scope>NUCLEOTIDE SEQUENCE [LARGE SCALE GENOMIC DNA]</scope>
    <source>
        <strain evidence="3 4">GSS01</strain>
    </source>
</reference>
<comment type="caution">
    <text evidence="3">The sequence shown here is derived from an EMBL/GenBank/DDBJ whole genome shotgun (WGS) entry which is preliminary data.</text>
</comment>
<name>A0A0C1U5R8_9BACT</name>
<evidence type="ECO:0000256" key="2">
    <source>
        <dbReference type="SAM" id="SignalP"/>
    </source>
</evidence>
<feature type="compositionally biased region" description="Basic and acidic residues" evidence="1">
    <location>
        <begin position="95"/>
        <end position="111"/>
    </location>
</feature>
<feature type="signal peptide" evidence="2">
    <location>
        <begin position="1"/>
        <end position="23"/>
    </location>
</feature>
<protein>
    <recommendedName>
        <fullName evidence="5">Lipoprotein</fullName>
    </recommendedName>
</protein>
<evidence type="ECO:0000313" key="4">
    <source>
        <dbReference type="Proteomes" id="UP000031433"/>
    </source>
</evidence>
<feature type="region of interest" description="Disordered" evidence="1">
    <location>
        <begin position="93"/>
        <end position="115"/>
    </location>
</feature>
<sequence>MNRVTRIVLTVFTLALLSGCARSADLIRTAAMAERQDVFVTQAEGRPLPPGYAELRIVSLLKTHKPGVYSAADAHGTPGYTLLLNIGGQALELSGDPRPERKEPVGPRDPEAGDGMRYQFSRTLHVKAGTHRTVMAIPADAIAVEKEITLAEGSRNTLVLEPVYRKMPVRSRPWNYNATDFKEGIRSLRVVLNGVEK</sequence>
<dbReference type="RefSeq" id="WP_039646197.1">
    <property type="nucleotide sequence ID" value="NZ_JXBL01000001.1"/>
</dbReference>
<dbReference type="Proteomes" id="UP000031433">
    <property type="component" value="Unassembled WGS sequence"/>
</dbReference>
<evidence type="ECO:0000256" key="1">
    <source>
        <dbReference type="SAM" id="MobiDB-lite"/>
    </source>
</evidence>
<accession>A0A0C1U5R8</accession>
<keyword evidence="2" id="KW-0732">Signal</keyword>
<dbReference type="EMBL" id="JXBL01000001">
    <property type="protein sequence ID" value="KIE43065.1"/>
    <property type="molecule type" value="Genomic_DNA"/>
</dbReference>
<evidence type="ECO:0000313" key="3">
    <source>
        <dbReference type="EMBL" id="KIE43065.1"/>
    </source>
</evidence>
<proteinExistence type="predicted"/>